<organism evidence="1 2">
    <name type="scientific">Microbispora corallina</name>
    <dbReference type="NCBI Taxonomy" id="83302"/>
    <lineage>
        <taxon>Bacteria</taxon>
        <taxon>Bacillati</taxon>
        <taxon>Actinomycetota</taxon>
        <taxon>Actinomycetes</taxon>
        <taxon>Streptosporangiales</taxon>
        <taxon>Streptosporangiaceae</taxon>
        <taxon>Microbispora</taxon>
    </lineage>
</organism>
<dbReference type="SUPFAM" id="SSF54427">
    <property type="entry name" value="NTF2-like"/>
    <property type="match status" value="1"/>
</dbReference>
<protein>
    <recommendedName>
        <fullName evidence="3">Ester cyclase</fullName>
    </recommendedName>
</protein>
<evidence type="ECO:0000313" key="1">
    <source>
        <dbReference type="EMBL" id="GIH41464.1"/>
    </source>
</evidence>
<dbReference type="Gene3D" id="3.10.450.50">
    <property type="match status" value="1"/>
</dbReference>
<keyword evidence="2" id="KW-1185">Reference proteome</keyword>
<reference evidence="1 2" key="1">
    <citation type="submission" date="2021-01" db="EMBL/GenBank/DDBJ databases">
        <title>Whole genome shotgun sequence of Microbispora corallina NBRC 16416.</title>
        <authorList>
            <person name="Komaki H."/>
            <person name="Tamura T."/>
        </authorList>
    </citation>
    <scope>NUCLEOTIDE SEQUENCE [LARGE SCALE GENOMIC DNA]</scope>
    <source>
        <strain evidence="1 2">NBRC 16416</strain>
    </source>
</reference>
<proteinExistence type="predicted"/>
<evidence type="ECO:0000313" key="2">
    <source>
        <dbReference type="Proteomes" id="UP000603904"/>
    </source>
</evidence>
<dbReference type="InterPro" id="IPR009959">
    <property type="entry name" value="Cyclase_SnoaL-like"/>
</dbReference>
<name>A0ABQ4G318_9ACTN</name>
<sequence length="138" mass="15235">MTERLLRLWERPLDGDAEAAFREVYADPVRVNGGLLPVSGLVERARALHTAYEGRVTELVDEIETPGRLVVGFRMRARHTGPLQTPLGTVPPTGREVVIRVTDILTVEDGLITDIWMVADELGLLLQLDAVRAAEGVR</sequence>
<dbReference type="Pfam" id="PF07366">
    <property type="entry name" value="SnoaL"/>
    <property type="match status" value="1"/>
</dbReference>
<comment type="caution">
    <text evidence="1">The sequence shown here is derived from an EMBL/GenBank/DDBJ whole genome shotgun (WGS) entry which is preliminary data.</text>
</comment>
<accession>A0ABQ4G318</accession>
<dbReference type="InterPro" id="IPR032710">
    <property type="entry name" value="NTF2-like_dom_sf"/>
</dbReference>
<dbReference type="EMBL" id="BOOC01000022">
    <property type="protein sequence ID" value="GIH41464.1"/>
    <property type="molecule type" value="Genomic_DNA"/>
</dbReference>
<gene>
    <name evidence="1" type="ORF">Mco01_44640</name>
</gene>
<evidence type="ECO:0008006" key="3">
    <source>
        <dbReference type="Google" id="ProtNLM"/>
    </source>
</evidence>
<dbReference type="Proteomes" id="UP000603904">
    <property type="component" value="Unassembled WGS sequence"/>
</dbReference>